<organism evidence="4 5">
    <name type="scientific">Umezawaea endophytica</name>
    <dbReference type="NCBI Taxonomy" id="1654476"/>
    <lineage>
        <taxon>Bacteria</taxon>
        <taxon>Bacillati</taxon>
        <taxon>Actinomycetota</taxon>
        <taxon>Actinomycetes</taxon>
        <taxon>Pseudonocardiales</taxon>
        <taxon>Pseudonocardiaceae</taxon>
        <taxon>Umezawaea</taxon>
    </lineage>
</organism>
<reference evidence="4" key="1">
    <citation type="submission" date="2022-08" db="EMBL/GenBank/DDBJ databases">
        <authorList>
            <person name="Tistechok S."/>
            <person name="Samborskyy M."/>
            <person name="Roman I."/>
        </authorList>
    </citation>
    <scope>NUCLEOTIDE SEQUENCE</scope>
    <source>
        <strain evidence="4">DSM 103496</strain>
    </source>
</reference>
<dbReference type="RefSeq" id="WP_259621702.1">
    <property type="nucleotide sequence ID" value="NZ_JANYMP010000002.1"/>
</dbReference>
<accession>A0A9X3AER6</accession>
<dbReference type="InterPro" id="IPR036388">
    <property type="entry name" value="WH-like_DNA-bd_sf"/>
</dbReference>
<sequence length="865" mass="92011">MNGGLVGRRRELDLLLRLREDARGGRGSTVLVLGEAGIGKSRLVEALDGPVLVGRAVADEGAPAFWPWTRLLGGPHARALGLAPDLLCVDPAPAARFQAIARCADAVLAARPEALVLEDFHWADDASLRLLRYLCAEAGLLVVVTSRTPLDGLSGAHEVRLGPFGRDEVAEYLGADADPERVSAVLRGSGGIPLYVREIARAADPGAPVDLARRRFAGLSAGCGRLLDAAAVLGDEVDLAVLRADRTAVAEAVRAGVLVDDPGAPGTVRWSHALVREARYDGLSRDDRIEWHRGLAEVVTTASERARHRLRAVVDPASRAAAIGACREAAAEAVERQAFDDAAGWYGRVLPLLDNDVERLDCLLSTAGASHRAGLVTEAVEHCRAAADLADRTGDEDALARAAVVVRDVQGPPSRPVAQLCARARAVLGDEDSPRHARVLAQHAAALVDLDDFGRAGPLSARALEMAERHGDTDALHRALSARHVLAGRPTDVPEQLRLGGRMLALGVPEASLWGHIWRIDAAMQLGSMAEVDSQLIDLEAMVDRLGWPLARWHLLRAKACRALLVGRFAEADRLARAFDEVSARTEDISAQGFYLAFRWQLSRWTGQPEAVDPPGLAAGEDIPIIMAIHGSHLLLSGHRDRALLRLRQLAPLLADLPVDGRWLGTVTYSGRLAAALGDRATVALAHDLIAPLGAYYGNASTGVDGSISRHLGEFATVLGRHDEAVAHLRDAITMERRIGALPCLAVAHLTMARALVAASAPGAVEHLDDCLHLSRQLGMAPATAEATALVEELTGVRGGVATLTAREREIAGLVGEGLPNRAIAERLVLSERTVETHVRNVLGKLGLTNRTQVAGWVARTGLRG</sequence>
<dbReference type="PROSITE" id="PS50043">
    <property type="entry name" value="HTH_LUXR_2"/>
    <property type="match status" value="1"/>
</dbReference>
<evidence type="ECO:0000313" key="5">
    <source>
        <dbReference type="Proteomes" id="UP001141259"/>
    </source>
</evidence>
<dbReference type="GO" id="GO:0003677">
    <property type="term" value="F:DNA binding"/>
    <property type="evidence" value="ECO:0007669"/>
    <property type="project" value="InterPro"/>
</dbReference>
<evidence type="ECO:0000256" key="2">
    <source>
        <dbReference type="ARBA" id="ARBA00022840"/>
    </source>
</evidence>
<dbReference type="GO" id="GO:0004016">
    <property type="term" value="F:adenylate cyclase activity"/>
    <property type="evidence" value="ECO:0007669"/>
    <property type="project" value="TreeGrafter"/>
</dbReference>
<dbReference type="PRINTS" id="PR00038">
    <property type="entry name" value="HTHLUXR"/>
</dbReference>
<proteinExistence type="predicted"/>
<keyword evidence="1" id="KW-0547">Nucleotide-binding</keyword>
<dbReference type="Pfam" id="PF00196">
    <property type="entry name" value="GerE"/>
    <property type="match status" value="1"/>
</dbReference>
<dbReference type="CDD" id="cd06170">
    <property type="entry name" value="LuxR_C_like"/>
    <property type="match status" value="1"/>
</dbReference>
<keyword evidence="5" id="KW-1185">Reference proteome</keyword>
<dbReference type="InterPro" id="IPR041664">
    <property type="entry name" value="AAA_16"/>
</dbReference>
<dbReference type="SMART" id="SM00421">
    <property type="entry name" value="HTH_LUXR"/>
    <property type="match status" value="1"/>
</dbReference>
<feature type="domain" description="HTH luxR-type" evidence="3">
    <location>
        <begin position="797"/>
        <end position="862"/>
    </location>
</feature>
<dbReference type="EMBL" id="JANYMP010000002">
    <property type="protein sequence ID" value="MCS7476190.1"/>
    <property type="molecule type" value="Genomic_DNA"/>
</dbReference>
<dbReference type="InterPro" id="IPR027417">
    <property type="entry name" value="P-loop_NTPase"/>
</dbReference>
<dbReference type="InterPro" id="IPR011990">
    <property type="entry name" value="TPR-like_helical_dom_sf"/>
</dbReference>
<dbReference type="SUPFAM" id="SSF48452">
    <property type="entry name" value="TPR-like"/>
    <property type="match status" value="1"/>
</dbReference>
<evidence type="ECO:0000256" key="1">
    <source>
        <dbReference type="ARBA" id="ARBA00022741"/>
    </source>
</evidence>
<dbReference type="GO" id="GO:0006355">
    <property type="term" value="P:regulation of DNA-templated transcription"/>
    <property type="evidence" value="ECO:0007669"/>
    <property type="project" value="InterPro"/>
</dbReference>
<protein>
    <submittedName>
        <fullName evidence="4">LuxR C-terminal-related transcriptional regulator</fullName>
    </submittedName>
</protein>
<dbReference type="InterPro" id="IPR016032">
    <property type="entry name" value="Sig_transdc_resp-reg_C-effctor"/>
</dbReference>
<dbReference type="AlphaFoldDB" id="A0A9X3AER6"/>
<dbReference type="Proteomes" id="UP001141259">
    <property type="component" value="Unassembled WGS sequence"/>
</dbReference>
<evidence type="ECO:0000313" key="4">
    <source>
        <dbReference type="EMBL" id="MCS7476190.1"/>
    </source>
</evidence>
<dbReference type="PANTHER" id="PTHR16305:SF35">
    <property type="entry name" value="TRANSCRIPTIONAL ACTIVATOR DOMAIN"/>
    <property type="match status" value="1"/>
</dbReference>
<dbReference type="PROSITE" id="PS00622">
    <property type="entry name" value="HTH_LUXR_1"/>
    <property type="match status" value="1"/>
</dbReference>
<keyword evidence="2" id="KW-0067">ATP-binding</keyword>
<dbReference type="GO" id="GO:0005737">
    <property type="term" value="C:cytoplasm"/>
    <property type="evidence" value="ECO:0007669"/>
    <property type="project" value="TreeGrafter"/>
</dbReference>
<dbReference type="SUPFAM" id="SSF52540">
    <property type="entry name" value="P-loop containing nucleoside triphosphate hydrolases"/>
    <property type="match status" value="1"/>
</dbReference>
<dbReference type="GO" id="GO:0005524">
    <property type="term" value="F:ATP binding"/>
    <property type="evidence" value="ECO:0007669"/>
    <property type="project" value="UniProtKB-KW"/>
</dbReference>
<dbReference type="SUPFAM" id="SSF46894">
    <property type="entry name" value="C-terminal effector domain of the bipartite response regulators"/>
    <property type="match status" value="1"/>
</dbReference>
<name>A0A9X3AER6_9PSEU</name>
<dbReference type="Gene3D" id="1.10.10.10">
    <property type="entry name" value="Winged helix-like DNA-binding domain superfamily/Winged helix DNA-binding domain"/>
    <property type="match status" value="1"/>
</dbReference>
<dbReference type="Pfam" id="PF13191">
    <property type="entry name" value="AAA_16"/>
    <property type="match status" value="1"/>
</dbReference>
<comment type="caution">
    <text evidence="4">The sequence shown here is derived from an EMBL/GenBank/DDBJ whole genome shotgun (WGS) entry which is preliminary data.</text>
</comment>
<dbReference type="PANTHER" id="PTHR16305">
    <property type="entry name" value="TESTICULAR SOLUBLE ADENYLYL CYCLASE"/>
    <property type="match status" value="1"/>
</dbReference>
<dbReference type="InterPro" id="IPR000792">
    <property type="entry name" value="Tscrpt_reg_LuxR_C"/>
</dbReference>
<evidence type="ECO:0000259" key="3">
    <source>
        <dbReference type="PROSITE" id="PS50043"/>
    </source>
</evidence>
<gene>
    <name evidence="4" type="ORF">NZH93_04940</name>
</gene>